<dbReference type="Proteomes" id="UP001190700">
    <property type="component" value="Unassembled WGS sequence"/>
</dbReference>
<dbReference type="Gene3D" id="3.80.10.10">
    <property type="entry name" value="Ribonuclease Inhibitor"/>
    <property type="match status" value="1"/>
</dbReference>
<keyword evidence="3" id="KW-1185">Reference proteome</keyword>
<name>A0AAE0ESM4_9CHLO</name>
<comment type="caution">
    <text evidence="2">The sequence shown here is derived from an EMBL/GenBank/DDBJ whole genome shotgun (WGS) entry which is preliminary data.</text>
</comment>
<gene>
    <name evidence="2" type="ORF">CYMTET_50622</name>
</gene>
<dbReference type="SUPFAM" id="SSF52058">
    <property type="entry name" value="L domain-like"/>
    <property type="match status" value="1"/>
</dbReference>
<evidence type="ECO:0000313" key="3">
    <source>
        <dbReference type="Proteomes" id="UP001190700"/>
    </source>
</evidence>
<reference evidence="2 3" key="1">
    <citation type="journal article" date="2015" name="Genome Biol. Evol.">
        <title>Comparative Genomics of a Bacterivorous Green Alga Reveals Evolutionary Causalities and Consequences of Phago-Mixotrophic Mode of Nutrition.</title>
        <authorList>
            <person name="Burns J.A."/>
            <person name="Paasch A."/>
            <person name="Narechania A."/>
            <person name="Kim E."/>
        </authorList>
    </citation>
    <scope>NUCLEOTIDE SEQUENCE [LARGE SCALE GENOMIC DNA]</scope>
    <source>
        <strain evidence="2 3">PLY_AMNH</strain>
    </source>
</reference>
<comment type="subcellular location">
    <subcellularLocation>
        <location evidence="1">Cytoplasm</location>
        <location evidence="1">Cytoskeleton</location>
        <location evidence="1">Cilium axoneme</location>
    </subcellularLocation>
</comment>
<accession>A0AAE0ESM4</accession>
<organism evidence="2 3">
    <name type="scientific">Cymbomonas tetramitiformis</name>
    <dbReference type="NCBI Taxonomy" id="36881"/>
    <lineage>
        <taxon>Eukaryota</taxon>
        <taxon>Viridiplantae</taxon>
        <taxon>Chlorophyta</taxon>
        <taxon>Pyramimonadophyceae</taxon>
        <taxon>Pyramimonadales</taxon>
        <taxon>Pyramimonadaceae</taxon>
        <taxon>Cymbomonas</taxon>
    </lineage>
</organism>
<evidence type="ECO:0000313" key="2">
    <source>
        <dbReference type="EMBL" id="KAK3239453.1"/>
    </source>
</evidence>
<dbReference type="AlphaFoldDB" id="A0AAE0ESM4"/>
<proteinExistence type="predicted"/>
<dbReference type="EMBL" id="LGRX02033909">
    <property type="protein sequence ID" value="KAK3239453.1"/>
    <property type="molecule type" value="Genomic_DNA"/>
</dbReference>
<dbReference type="GO" id="GO:0005930">
    <property type="term" value="C:axoneme"/>
    <property type="evidence" value="ECO:0007669"/>
    <property type="project" value="UniProtKB-SubCell"/>
</dbReference>
<protein>
    <submittedName>
        <fullName evidence="2">Uncharacterized protein</fullName>
    </submittedName>
</protein>
<dbReference type="InterPro" id="IPR032675">
    <property type="entry name" value="LRR_dom_sf"/>
</dbReference>
<sequence>MFVGDLRSLLHVASVVWFLAFQVFVRCSIAGTLSESHAYRNCCEATNTCGQLDLASSSLTSSIPTEIATCTALTDLRLGTNLLGGKIPTELVGLTSLVLL</sequence>
<evidence type="ECO:0000256" key="1">
    <source>
        <dbReference type="ARBA" id="ARBA00004430"/>
    </source>
</evidence>